<dbReference type="InterPro" id="IPR006311">
    <property type="entry name" value="TAT_signal"/>
</dbReference>
<proteinExistence type="predicted"/>
<evidence type="ECO:0008006" key="2">
    <source>
        <dbReference type="Google" id="ProtNLM"/>
    </source>
</evidence>
<evidence type="ECO:0000313" key="1">
    <source>
        <dbReference type="EMBL" id="CAA9228910.1"/>
    </source>
</evidence>
<protein>
    <recommendedName>
        <fullName evidence="2">Ferritin-like domain-containing protein</fullName>
    </recommendedName>
</protein>
<organism evidence="1">
    <name type="scientific">uncultured Acidimicrobiales bacterium</name>
    <dbReference type="NCBI Taxonomy" id="310071"/>
    <lineage>
        <taxon>Bacteria</taxon>
        <taxon>Bacillati</taxon>
        <taxon>Actinomycetota</taxon>
        <taxon>Acidimicrobiia</taxon>
        <taxon>Acidimicrobiales</taxon>
        <taxon>environmental samples</taxon>
    </lineage>
</organism>
<reference evidence="1" key="1">
    <citation type="submission" date="2020-02" db="EMBL/GenBank/DDBJ databases">
        <authorList>
            <person name="Meier V. D."/>
        </authorList>
    </citation>
    <scope>NUCLEOTIDE SEQUENCE</scope>
    <source>
        <strain evidence="1">AVDCRST_MAG50</strain>
    </source>
</reference>
<dbReference type="InterPro" id="IPR009078">
    <property type="entry name" value="Ferritin-like_SF"/>
</dbReference>
<accession>A0A6J4HN84</accession>
<dbReference type="Gene3D" id="1.20.1260.10">
    <property type="match status" value="1"/>
</dbReference>
<dbReference type="EMBL" id="CADCTF010000053">
    <property type="protein sequence ID" value="CAA9228910.1"/>
    <property type="molecule type" value="Genomic_DNA"/>
</dbReference>
<dbReference type="AlphaFoldDB" id="A0A6J4HN84"/>
<sequence length="245" mass="25644">MEISEASLRAMVRDVDDEHRSGLPTLQDDIRALHAETRAQRTSRRTVLKRVGQGGAVLAIGGALWPAAARPAGAQAATPEPDDAEIAAFAESVELAIVEAYRQAVAGGKIRVAAGNEALTTFAGHHQQHATALSTLAAAKATRRPNQSILTKVTDQLRAASTERDVLKLAYELENAAASTYLQSLGSLDSTAALQLAASILPIESQHAVVLGQAAGVTLAGESGYVPTFQRSDQGVSPDDHPLSQ</sequence>
<dbReference type="SUPFAM" id="SSF47240">
    <property type="entry name" value="Ferritin-like"/>
    <property type="match status" value="1"/>
</dbReference>
<dbReference type="Pfam" id="PF13668">
    <property type="entry name" value="Ferritin_2"/>
    <property type="match status" value="1"/>
</dbReference>
<name>A0A6J4HN84_9ACTN</name>
<gene>
    <name evidence="1" type="ORF">AVDCRST_MAG50-1676</name>
</gene>
<dbReference type="PROSITE" id="PS51318">
    <property type="entry name" value="TAT"/>
    <property type="match status" value="1"/>
</dbReference>
<dbReference type="InterPro" id="IPR012347">
    <property type="entry name" value="Ferritin-like"/>
</dbReference>